<protein>
    <recommendedName>
        <fullName evidence="4">Multiple sugar transport system substrate-binding protein</fullName>
    </recommendedName>
</protein>
<evidence type="ECO:0000313" key="2">
    <source>
        <dbReference type="EMBL" id="GIM63832.1"/>
    </source>
</evidence>
<dbReference type="SUPFAM" id="SSF53850">
    <property type="entry name" value="Periplasmic binding protein-like II"/>
    <property type="match status" value="1"/>
</dbReference>
<sequence length="441" mass="48670">MTTADADTRESPAEVPPAPPGRISRRDVVKGSVATAILSLSASTVLNLRKPDPLRVMLGDDNTGAFKFLFASWSRRSGIDVVYEPAGSHAPEQREKMVKWTDVTDDRDYVADLFGLDVVHVPEFIENKHIVKMDKDLIAAANRSRGAGEPLRFDRFIGPALTTCRNPGDSSDTHYAVPLTANVGVLFRNASSTPGSDIATLRQLNTDKVLTWTAQFPERIPLELDGNGSEAMMCNLFEHASAFDDGIIEPDGRPHADHERWNRLFGGLRALAAEGRLKRALDEEGSAETFNTLGADFMRNWPSSRTSANTTPVPAEMIPFQGATIGGQNLALNKKSKRHVDALRLVNFLTGEEAQKILALHGYLPTYSPLYDPRSAVETILPHLPIIKRALSGGRHRPRIPRYSEFSAKVSDDAVKALAPERPMAITRDHVETWRSYFPTR</sequence>
<dbReference type="Gene3D" id="3.40.190.10">
    <property type="entry name" value="Periplasmic binding protein-like II"/>
    <property type="match status" value="2"/>
</dbReference>
<dbReference type="Pfam" id="PF13416">
    <property type="entry name" value="SBP_bac_8"/>
    <property type="match status" value="1"/>
</dbReference>
<evidence type="ECO:0000256" key="1">
    <source>
        <dbReference type="SAM" id="MobiDB-lite"/>
    </source>
</evidence>
<dbReference type="EMBL" id="BOQL01000006">
    <property type="protein sequence ID" value="GIM63832.1"/>
    <property type="molecule type" value="Genomic_DNA"/>
</dbReference>
<dbReference type="Proteomes" id="UP000681340">
    <property type="component" value="Unassembled WGS sequence"/>
</dbReference>
<dbReference type="RefSeq" id="WP_212986803.1">
    <property type="nucleotide sequence ID" value="NZ_BAABEA010000051.1"/>
</dbReference>
<keyword evidence="3" id="KW-1185">Reference proteome</keyword>
<dbReference type="InterPro" id="IPR006059">
    <property type="entry name" value="SBP"/>
</dbReference>
<evidence type="ECO:0000313" key="3">
    <source>
        <dbReference type="Proteomes" id="UP000681340"/>
    </source>
</evidence>
<reference evidence="2" key="1">
    <citation type="submission" date="2021-03" db="EMBL/GenBank/DDBJ databases">
        <title>Whole genome shotgun sequence of Actinoplanes auranticolor NBRC 12245.</title>
        <authorList>
            <person name="Komaki H."/>
            <person name="Tamura T."/>
        </authorList>
    </citation>
    <scope>NUCLEOTIDE SEQUENCE</scope>
    <source>
        <strain evidence="2">NBRC 12245</strain>
    </source>
</reference>
<dbReference type="AlphaFoldDB" id="A0A919S599"/>
<accession>A0A919S599</accession>
<evidence type="ECO:0008006" key="4">
    <source>
        <dbReference type="Google" id="ProtNLM"/>
    </source>
</evidence>
<organism evidence="2 3">
    <name type="scientific">Actinoplanes auranticolor</name>
    <dbReference type="NCBI Taxonomy" id="47988"/>
    <lineage>
        <taxon>Bacteria</taxon>
        <taxon>Bacillati</taxon>
        <taxon>Actinomycetota</taxon>
        <taxon>Actinomycetes</taxon>
        <taxon>Micromonosporales</taxon>
        <taxon>Micromonosporaceae</taxon>
        <taxon>Actinoplanes</taxon>
    </lineage>
</organism>
<name>A0A919S599_9ACTN</name>
<proteinExistence type="predicted"/>
<feature type="compositionally biased region" description="Basic and acidic residues" evidence="1">
    <location>
        <begin position="1"/>
        <end position="12"/>
    </location>
</feature>
<comment type="caution">
    <text evidence="2">The sequence shown here is derived from an EMBL/GenBank/DDBJ whole genome shotgun (WGS) entry which is preliminary data.</text>
</comment>
<feature type="region of interest" description="Disordered" evidence="1">
    <location>
        <begin position="1"/>
        <end position="25"/>
    </location>
</feature>
<gene>
    <name evidence="2" type="ORF">Aau02nite_06630</name>
</gene>